<accession>A0A4U5MEM4</accession>
<keyword evidence="1" id="KW-0732">Signal</keyword>
<sequence length="602" mass="70069">MHPFAALLILLVAESTSCLSDRVIADICLPRHELVEAVYKSCFEKASDFTFGGSCSGGFHSEITYSCKEKLPPKSYFEFLLPVLDEYRHDLRVSVLKNMVLDLSTLVNTEKPEFFMDKHFYIFKVFDDVEMHLSGIQSTMTTPKDEWNCAAPTHPNATLLSRQFEFSQLKYRIQWGNESLKFMENRTLLLVNTIGRLVRGEPVEESGFNEFELREFVRRYNVPRFPELKQDLEEFYMDLTSKTTPGILPKYLDYLGEVDAGRRLLSQYKQIFQKGQISFEYLDSKENDFHLSAFREPAPFWTDRLVVSRSPLTAHFSQDGCLPVDLLLSYSNRRCQKSPVGRYFKTENTSDLFPEKINVTLSKPCDSKKTLFKEVNIECRFPQQSMRLPDSTIHIRFYQRYFVAVLERYAAIVGEYSKTGIEELRNDSRIQAIEERLKLPDFALMSNDHLESFDPLNYLSVYSTFSDYFYEGEEAFIGSRESVQNTIKGTIRRTMVSYRAKALARWAMQLIRGEPISADELKYYDGESVRMLLSRLHMAPYDDKQEILNLLRDFYVDYAKDHTIAIGRSHLDFLSEPESHLKLAHLFRKIFTFGHVDTSYVS</sequence>
<keyword evidence="3" id="KW-1185">Reference proteome</keyword>
<dbReference type="EMBL" id="AZBU02000008">
    <property type="protein sequence ID" value="TKR67552.1"/>
    <property type="molecule type" value="Genomic_DNA"/>
</dbReference>
<feature type="chain" id="PRO_5020693152" evidence="1">
    <location>
        <begin position="21"/>
        <end position="602"/>
    </location>
</feature>
<reference evidence="2 3" key="1">
    <citation type="journal article" date="2015" name="Genome Biol.">
        <title>Comparative genomics of Steinernema reveals deeply conserved gene regulatory networks.</title>
        <authorList>
            <person name="Dillman A.R."/>
            <person name="Macchietto M."/>
            <person name="Porter C.F."/>
            <person name="Rogers A."/>
            <person name="Williams B."/>
            <person name="Antoshechkin I."/>
            <person name="Lee M.M."/>
            <person name="Goodwin Z."/>
            <person name="Lu X."/>
            <person name="Lewis E.E."/>
            <person name="Goodrich-Blair H."/>
            <person name="Stock S.P."/>
            <person name="Adams B.J."/>
            <person name="Sternberg P.W."/>
            <person name="Mortazavi A."/>
        </authorList>
    </citation>
    <scope>NUCLEOTIDE SEQUENCE [LARGE SCALE GENOMIC DNA]</scope>
    <source>
        <strain evidence="2 3">ALL</strain>
    </source>
</reference>
<proteinExistence type="predicted"/>
<reference evidence="2 3" key="2">
    <citation type="journal article" date="2019" name="G3 (Bethesda)">
        <title>Hybrid Assembly of the Genome of the Entomopathogenic Nematode Steinernema carpocapsae Identifies the X-Chromosome.</title>
        <authorList>
            <person name="Serra L."/>
            <person name="Macchietto M."/>
            <person name="Macias-Munoz A."/>
            <person name="McGill C.J."/>
            <person name="Rodriguez I.M."/>
            <person name="Rodriguez B."/>
            <person name="Murad R."/>
            <person name="Mortazavi A."/>
        </authorList>
    </citation>
    <scope>NUCLEOTIDE SEQUENCE [LARGE SCALE GENOMIC DNA]</scope>
    <source>
        <strain evidence="2 3">ALL</strain>
    </source>
</reference>
<dbReference type="AlphaFoldDB" id="A0A4U5MEM4"/>
<protein>
    <submittedName>
        <fullName evidence="2">Uncharacterized protein</fullName>
    </submittedName>
</protein>
<feature type="signal peptide" evidence="1">
    <location>
        <begin position="1"/>
        <end position="20"/>
    </location>
</feature>
<dbReference type="Proteomes" id="UP000298663">
    <property type="component" value="Unassembled WGS sequence"/>
</dbReference>
<evidence type="ECO:0000256" key="1">
    <source>
        <dbReference type="SAM" id="SignalP"/>
    </source>
</evidence>
<organism evidence="2 3">
    <name type="scientific">Steinernema carpocapsae</name>
    <name type="common">Entomopathogenic nematode</name>
    <dbReference type="NCBI Taxonomy" id="34508"/>
    <lineage>
        <taxon>Eukaryota</taxon>
        <taxon>Metazoa</taxon>
        <taxon>Ecdysozoa</taxon>
        <taxon>Nematoda</taxon>
        <taxon>Chromadorea</taxon>
        <taxon>Rhabditida</taxon>
        <taxon>Tylenchina</taxon>
        <taxon>Panagrolaimomorpha</taxon>
        <taxon>Strongyloidoidea</taxon>
        <taxon>Steinernematidae</taxon>
        <taxon>Steinernema</taxon>
    </lineage>
</organism>
<name>A0A4U5MEM4_STECR</name>
<evidence type="ECO:0000313" key="2">
    <source>
        <dbReference type="EMBL" id="TKR67552.1"/>
    </source>
</evidence>
<gene>
    <name evidence="2" type="ORF">L596_023688</name>
</gene>
<evidence type="ECO:0000313" key="3">
    <source>
        <dbReference type="Proteomes" id="UP000298663"/>
    </source>
</evidence>
<comment type="caution">
    <text evidence="2">The sequence shown here is derived from an EMBL/GenBank/DDBJ whole genome shotgun (WGS) entry which is preliminary data.</text>
</comment>